<proteinExistence type="predicted"/>
<organism evidence="1 2">
    <name type="scientific">Halanaerobium hydrogeniformans</name>
    <name type="common">Halanaerobium sp. (strain sapolanicus)</name>
    <dbReference type="NCBI Taxonomy" id="656519"/>
    <lineage>
        <taxon>Bacteria</taxon>
        <taxon>Bacillati</taxon>
        <taxon>Bacillota</taxon>
        <taxon>Clostridia</taxon>
        <taxon>Halanaerobiales</taxon>
        <taxon>Halanaerobiaceae</taxon>
        <taxon>Halanaerobium</taxon>
    </lineage>
</organism>
<dbReference type="EMBL" id="CP002304">
    <property type="protein sequence ID" value="ADQ15236.1"/>
    <property type="molecule type" value="Genomic_DNA"/>
</dbReference>
<dbReference type="RefSeq" id="WP_013406307.1">
    <property type="nucleotide sequence ID" value="NC_014654.1"/>
</dbReference>
<dbReference type="AlphaFoldDB" id="E4RJ16"/>
<dbReference type="HOGENOM" id="CLU_207049_1_0_9"/>
<evidence type="ECO:0000313" key="2">
    <source>
        <dbReference type="Proteomes" id="UP000007434"/>
    </source>
</evidence>
<evidence type="ECO:0008006" key="3">
    <source>
        <dbReference type="Google" id="ProtNLM"/>
    </source>
</evidence>
<reference evidence="1 2" key="1">
    <citation type="submission" date="2010-11" db="EMBL/GenBank/DDBJ databases">
        <title>Complete sequence of Halanaerobium sp. sapolanicus.</title>
        <authorList>
            <consortium name="US DOE Joint Genome Institute"/>
            <person name="Lucas S."/>
            <person name="Copeland A."/>
            <person name="Lapidus A."/>
            <person name="Cheng J.-F."/>
            <person name="Bruce D."/>
            <person name="Goodwin L."/>
            <person name="Pitluck S."/>
            <person name="Davenport K."/>
            <person name="Detter J.C."/>
            <person name="Han C."/>
            <person name="Tapia R."/>
            <person name="Land M."/>
            <person name="Hauser L."/>
            <person name="Jeffries C."/>
            <person name="Kyrpides N."/>
            <person name="Ivanova N."/>
            <person name="Mikhailova N."/>
            <person name="Begemann M.B."/>
            <person name="Mormile M.R."/>
            <person name="Wall J.D."/>
            <person name="Elias D.A."/>
            <person name="Woyke T."/>
        </authorList>
    </citation>
    <scope>NUCLEOTIDE SEQUENCE [LARGE SCALE GENOMIC DNA]</scope>
    <source>
        <strain evidence="2">sapolanicus</strain>
    </source>
</reference>
<dbReference type="KEGG" id="has:Halsa_1818"/>
<sequence length="58" mass="6777">MWQVLYIASSKEEAEEILFIMEREGFMIEIDDIGSNNYQIKVPASEAEEAYTCLHENF</sequence>
<reference evidence="1 2" key="2">
    <citation type="journal article" date="2011" name="J. Bacteriol.">
        <title>Complete Genome Sequence of the Haloalkaliphilic, Hydrogen Producing Halanaerobium hydrogenoformans.</title>
        <authorList>
            <person name="Brown S.D."/>
            <person name="Begemann M.B."/>
            <person name="Mormile M.R."/>
            <person name="Wall J.D."/>
            <person name="Han C.S."/>
            <person name="Goodwin L.A."/>
            <person name="Pitluck S."/>
            <person name="Land M.L."/>
            <person name="Hauser L.J."/>
            <person name="Elias D.A."/>
        </authorList>
    </citation>
    <scope>NUCLEOTIDE SEQUENCE [LARGE SCALE GENOMIC DNA]</scope>
    <source>
        <strain evidence="2">sapolanicus</strain>
    </source>
</reference>
<evidence type="ECO:0000313" key="1">
    <source>
        <dbReference type="EMBL" id="ADQ15236.1"/>
    </source>
</evidence>
<dbReference type="STRING" id="656519.Halsa_1818"/>
<name>E4RJ16_HALHG</name>
<protein>
    <recommendedName>
        <fullName evidence="3">Glutamate decarboxylase</fullName>
    </recommendedName>
</protein>
<gene>
    <name evidence="1" type="ordered locus">Halsa_1818</name>
</gene>
<keyword evidence="2" id="KW-1185">Reference proteome</keyword>
<dbReference type="Proteomes" id="UP000007434">
    <property type="component" value="Chromosome"/>
</dbReference>
<accession>E4RJ16</accession>